<dbReference type="EMBL" id="DS985250">
    <property type="protein sequence ID" value="EDV22181.1"/>
    <property type="molecule type" value="Genomic_DNA"/>
</dbReference>
<accession>B3S503</accession>
<gene>
    <name evidence="2" type="ORF">TRIADDRAFT_59413</name>
</gene>
<dbReference type="RefSeq" id="XP_002115336.1">
    <property type="nucleotide sequence ID" value="XM_002115300.1"/>
</dbReference>
<dbReference type="HOGENOM" id="CLU_2136650_0_0_1"/>
<name>B3S503_TRIAD</name>
<organism evidence="2 3">
    <name type="scientific">Trichoplax adhaerens</name>
    <name type="common">Trichoplax reptans</name>
    <dbReference type="NCBI Taxonomy" id="10228"/>
    <lineage>
        <taxon>Eukaryota</taxon>
        <taxon>Metazoa</taxon>
        <taxon>Placozoa</taxon>
        <taxon>Uniplacotomia</taxon>
        <taxon>Trichoplacea</taxon>
        <taxon>Trichoplacidae</taxon>
        <taxon>Trichoplax</taxon>
    </lineage>
</organism>
<dbReference type="Proteomes" id="UP000009022">
    <property type="component" value="Unassembled WGS sequence"/>
</dbReference>
<feature type="domain" description="DUF5580" evidence="1">
    <location>
        <begin position="35"/>
        <end position="88"/>
    </location>
</feature>
<dbReference type="AlphaFoldDB" id="B3S503"/>
<dbReference type="GeneID" id="6756549"/>
<dbReference type="InterPro" id="IPR049247">
    <property type="entry name" value="DUF5580_C"/>
</dbReference>
<dbReference type="Pfam" id="PF20743">
    <property type="entry name" value="DUF5580_C"/>
    <property type="match status" value="1"/>
</dbReference>
<dbReference type="InParanoid" id="B3S503"/>
<dbReference type="CTD" id="6756549"/>
<dbReference type="KEGG" id="tad:TRIADDRAFT_59413"/>
<evidence type="ECO:0000313" key="3">
    <source>
        <dbReference type="Proteomes" id="UP000009022"/>
    </source>
</evidence>
<sequence length="113" mass="13089">MCQMLRNRQEQLENKQPLNQRVDLNKIECIEDVPWIDRYMELAIALDAADINNKGIISKTEAMHLINKYNVSHKLNYDDKIILSAIDNSLQPENNKHICIGNLLEELNISSQN</sequence>
<protein>
    <recommendedName>
        <fullName evidence="1">DUF5580 domain-containing protein</fullName>
    </recommendedName>
</protein>
<evidence type="ECO:0000259" key="1">
    <source>
        <dbReference type="Pfam" id="PF20743"/>
    </source>
</evidence>
<reference evidence="2 3" key="1">
    <citation type="journal article" date="2008" name="Nature">
        <title>The Trichoplax genome and the nature of placozoans.</title>
        <authorList>
            <person name="Srivastava M."/>
            <person name="Begovic E."/>
            <person name="Chapman J."/>
            <person name="Putnam N.H."/>
            <person name="Hellsten U."/>
            <person name="Kawashima T."/>
            <person name="Kuo A."/>
            <person name="Mitros T."/>
            <person name="Salamov A."/>
            <person name="Carpenter M.L."/>
            <person name="Signorovitch A.Y."/>
            <person name="Moreno M.A."/>
            <person name="Kamm K."/>
            <person name="Grimwood J."/>
            <person name="Schmutz J."/>
            <person name="Shapiro H."/>
            <person name="Grigoriev I.V."/>
            <person name="Buss L.W."/>
            <person name="Schierwater B."/>
            <person name="Dellaporta S.L."/>
            <person name="Rokhsar D.S."/>
        </authorList>
    </citation>
    <scope>NUCLEOTIDE SEQUENCE [LARGE SCALE GENOMIC DNA]</scope>
    <source>
        <strain evidence="2 3">Grell-BS-1999</strain>
    </source>
</reference>
<proteinExistence type="predicted"/>
<evidence type="ECO:0000313" key="2">
    <source>
        <dbReference type="EMBL" id="EDV22181.1"/>
    </source>
</evidence>
<keyword evidence="3" id="KW-1185">Reference proteome</keyword>